<accession>A0A401FWP5</accession>
<organism evidence="1 2">
    <name type="scientific">Desulfonema ishimotonii</name>
    <dbReference type="NCBI Taxonomy" id="45657"/>
    <lineage>
        <taxon>Bacteria</taxon>
        <taxon>Pseudomonadati</taxon>
        <taxon>Thermodesulfobacteriota</taxon>
        <taxon>Desulfobacteria</taxon>
        <taxon>Desulfobacterales</taxon>
        <taxon>Desulfococcaceae</taxon>
        <taxon>Desulfonema</taxon>
    </lineage>
</organism>
<proteinExistence type="predicted"/>
<evidence type="ECO:0000313" key="2">
    <source>
        <dbReference type="Proteomes" id="UP000288096"/>
    </source>
</evidence>
<gene>
    <name evidence="1" type="ORF">DENIS_2314</name>
</gene>
<dbReference type="RefSeq" id="WP_124328654.1">
    <property type="nucleotide sequence ID" value="NZ_BEXT01000001.1"/>
</dbReference>
<keyword evidence="2" id="KW-1185">Reference proteome</keyword>
<name>A0A401FWP5_9BACT</name>
<reference evidence="2" key="2">
    <citation type="submission" date="2019-01" db="EMBL/GenBank/DDBJ databases">
        <title>Genome sequence of Desulfonema ishimotonii strain Tokyo 01.</title>
        <authorList>
            <person name="Fukui M."/>
        </authorList>
    </citation>
    <scope>NUCLEOTIDE SEQUENCE [LARGE SCALE GENOMIC DNA]</scope>
    <source>
        <strain evidence="2">Tokyo 01</strain>
    </source>
</reference>
<dbReference type="OrthoDB" id="8617362at2"/>
<evidence type="ECO:0000313" key="1">
    <source>
        <dbReference type="EMBL" id="GBC61354.1"/>
    </source>
</evidence>
<comment type="caution">
    <text evidence="1">The sequence shown here is derived from an EMBL/GenBank/DDBJ whole genome shotgun (WGS) entry which is preliminary data.</text>
</comment>
<dbReference type="Proteomes" id="UP000288096">
    <property type="component" value="Unassembled WGS sequence"/>
</dbReference>
<evidence type="ECO:0008006" key="3">
    <source>
        <dbReference type="Google" id="ProtNLM"/>
    </source>
</evidence>
<protein>
    <recommendedName>
        <fullName evidence="3">DNA circulation N-terminal domain-containing protein</fullName>
    </recommendedName>
</protein>
<reference evidence="2" key="1">
    <citation type="submission" date="2017-11" db="EMBL/GenBank/DDBJ databases">
        <authorList>
            <person name="Watanabe M."/>
            <person name="Kojima H."/>
        </authorList>
    </citation>
    <scope>NUCLEOTIDE SEQUENCE [LARGE SCALE GENOMIC DNA]</scope>
    <source>
        <strain evidence="2">Tokyo 01</strain>
    </source>
</reference>
<sequence>MTAKVSLAKIDLPGARNVVCHEARKLVEHKIPGMRGSFFQDMGGQPVRIEVAGSVFGDEARSGFLTSVREKYLAAEPVIFVADALEGTEVQEVLIRDFRVYESADDHNVLNYQISLDEYVPPPDESGLGAVEDATALEGGDRFDALVDDVAADLPVDQGLMDQTLGDFSDAFSEMELDDLLENIPAELLDQLEGLLGIGYEDPVEVWEDLSDTVTDGELDTGAVVAGSAQIAAKLVLTLLTADADKKSEWTQVADFFKKIIT</sequence>
<dbReference type="EMBL" id="BEXT01000001">
    <property type="protein sequence ID" value="GBC61354.1"/>
    <property type="molecule type" value="Genomic_DNA"/>
</dbReference>
<dbReference type="AlphaFoldDB" id="A0A401FWP5"/>